<dbReference type="InterPro" id="IPR009922">
    <property type="entry name" value="DUF1457"/>
</dbReference>
<organism evidence="1 2">
    <name type="scientific">Octadecabacter ascidiaceicola</name>
    <dbReference type="NCBI Taxonomy" id="1655543"/>
    <lineage>
        <taxon>Bacteria</taxon>
        <taxon>Pseudomonadati</taxon>
        <taxon>Pseudomonadota</taxon>
        <taxon>Alphaproteobacteria</taxon>
        <taxon>Rhodobacterales</taxon>
        <taxon>Roseobacteraceae</taxon>
        <taxon>Octadecabacter</taxon>
    </lineage>
</organism>
<reference evidence="2" key="1">
    <citation type="submission" date="2017-05" db="EMBL/GenBank/DDBJ databases">
        <authorList>
            <person name="Rodrigo-Torres L."/>
            <person name="Arahal R. D."/>
            <person name="Lucena T."/>
        </authorList>
    </citation>
    <scope>NUCLEOTIDE SEQUENCE [LARGE SCALE GENOMIC DNA]</scope>
    <source>
        <strain evidence="2">CECT 8868</strain>
    </source>
</reference>
<protein>
    <submittedName>
        <fullName evidence="1">PAS domain protein</fullName>
    </submittedName>
</protein>
<keyword evidence="2" id="KW-1185">Reference proteome</keyword>
<name>A0A238JLF9_9RHOB</name>
<dbReference type="EMBL" id="FXYD01000001">
    <property type="protein sequence ID" value="SMX31243.1"/>
    <property type="molecule type" value="Genomic_DNA"/>
</dbReference>
<evidence type="ECO:0000313" key="2">
    <source>
        <dbReference type="Proteomes" id="UP000203464"/>
    </source>
</evidence>
<dbReference type="OrthoDB" id="8478628at2"/>
<proteinExistence type="predicted"/>
<evidence type="ECO:0000313" key="1">
    <source>
        <dbReference type="EMBL" id="SMX31243.1"/>
    </source>
</evidence>
<accession>A0A238JLF9</accession>
<gene>
    <name evidence="1" type="ORF">OCA8868_00262</name>
</gene>
<dbReference type="Proteomes" id="UP000203464">
    <property type="component" value="Unassembled WGS sequence"/>
</dbReference>
<sequence>MSMTFDPYKVPANAISDAQDVIMTNPTALKELEKYWATLPRSNGVPHRKHVDPIAMGSLLEDSFILERVAPGVARIRVAGRNITKLIGLEPRGLPLTAVMLPEARADIAKYLEQAFMTPSIVEFPLVGPRAVGQPKLHGKILLLPLRDDHGRVSRILGVLVMSGRRGLGGRRFSICPDTAVRVDAVVGLHVVAAGKAETQSPTFRVPFHEKAEDKPALRLVVSND</sequence>
<dbReference type="Pfam" id="PF07310">
    <property type="entry name" value="PAS_5"/>
    <property type="match status" value="1"/>
</dbReference>
<dbReference type="AlphaFoldDB" id="A0A238JLF9"/>